<dbReference type="RefSeq" id="WP_013322219.1">
    <property type="nucleotide sequence ID" value="NC_014501.1"/>
</dbReference>
<evidence type="ECO:0000259" key="1">
    <source>
        <dbReference type="Pfam" id="PF01521"/>
    </source>
</evidence>
<dbReference type="AlphaFoldDB" id="E0UDC2"/>
<dbReference type="GO" id="GO:0051537">
    <property type="term" value="F:2 iron, 2 sulfur cluster binding"/>
    <property type="evidence" value="ECO:0007669"/>
    <property type="project" value="TreeGrafter"/>
</dbReference>
<sequence length="109" mass="12084">MIDLTGAAANEIRRLQHSRSLGNSYFRVRVKPGGCSGLYYVLDFCPQPEIGDHIYESLGINIIIDADTHHYLKKLTIDYAEDLMGGSFRFHNPSSSENCGCGLSFNIAV</sequence>
<reference evidence="3" key="1">
    <citation type="journal article" date="2011" name="MBio">
        <title>Novel metabolic attributes of the genus Cyanothece, comprising a group of unicellular nitrogen-fixing Cyanobacteria.</title>
        <authorList>
            <person name="Bandyopadhyay A."/>
            <person name="Elvitigala T."/>
            <person name="Welsh E."/>
            <person name="Stockel J."/>
            <person name="Liberton M."/>
            <person name="Min H."/>
            <person name="Sherman L.A."/>
            <person name="Pakrasi H.B."/>
        </authorList>
    </citation>
    <scope>NUCLEOTIDE SEQUENCE [LARGE SCALE GENOMIC DNA]</scope>
    <source>
        <strain evidence="3">PCC 7822</strain>
    </source>
</reference>
<dbReference type="STRING" id="497965.Cyan7822_2133"/>
<dbReference type="GO" id="GO:0005506">
    <property type="term" value="F:iron ion binding"/>
    <property type="evidence" value="ECO:0007669"/>
    <property type="project" value="TreeGrafter"/>
</dbReference>
<dbReference type="EMBL" id="CP002198">
    <property type="protein sequence ID" value="ADN14113.1"/>
    <property type="molecule type" value="Genomic_DNA"/>
</dbReference>
<dbReference type="PANTHER" id="PTHR43011">
    <property type="entry name" value="IRON-SULFUR CLUSTER ASSEMBLY 2 HOMOLOG, MITOCHONDRIAL"/>
    <property type="match status" value="1"/>
</dbReference>
<dbReference type="Proteomes" id="UP000008206">
    <property type="component" value="Chromosome"/>
</dbReference>
<dbReference type="OrthoDB" id="9801228at2"/>
<protein>
    <submittedName>
        <fullName evidence="2">Iron-sulfur cluster assembly accessory protein</fullName>
    </submittedName>
</protein>
<dbReference type="PROSITE" id="PS01152">
    <property type="entry name" value="HESB"/>
    <property type="match status" value="1"/>
</dbReference>
<dbReference type="InterPro" id="IPR000361">
    <property type="entry name" value="ATAP_core_dom"/>
</dbReference>
<dbReference type="SUPFAM" id="SSF89360">
    <property type="entry name" value="HesB-like domain"/>
    <property type="match status" value="1"/>
</dbReference>
<organism evidence="2 3">
    <name type="scientific">Gloeothece verrucosa (strain PCC 7822)</name>
    <name type="common">Cyanothece sp. (strain PCC 7822)</name>
    <dbReference type="NCBI Taxonomy" id="497965"/>
    <lineage>
        <taxon>Bacteria</taxon>
        <taxon>Bacillati</taxon>
        <taxon>Cyanobacteriota</taxon>
        <taxon>Cyanophyceae</taxon>
        <taxon>Oscillatoriophycideae</taxon>
        <taxon>Chroococcales</taxon>
        <taxon>Aphanothecaceae</taxon>
        <taxon>Gloeothece</taxon>
        <taxon>Gloeothece verrucosa</taxon>
    </lineage>
</organism>
<gene>
    <name evidence="2" type="ordered locus">Cyan7822_2133</name>
</gene>
<dbReference type="InterPro" id="IPR035903">
    <property type="entry name" value="HesB-like_dom_sf"/>
</dbReference>
<evidence type="ECO:0000313" key="3">
    <source>
        <dbReference type="Proteomes" id="UP000008206"/>
    </source>
</evidence>
<accession>E0UDC2</accession>
<dbReference type="HOGENOM" id="CLU_069054_5_2_3"/>
<dbReference type="Pfam" id="PF01521">
    <property type="entry name" value="Fe-S_biosyn"/>
    <property type="match status" value="1"/>
</dbReference>
<proteinExistence type="predicted"/>
<dbReference type="GO" id="GO:0016226">
    <property type="term" value="P:iron-sulfur cluster assembly"/>
    <property type="evidence" value="ECO:0007669"/>
    <property type="project" value="InterPro"/>
</dbReference>
<name>E0UDC2_GLOV7</name>
<dbReference type="InterPro" id="IPR017870">
    <property type="entry name" value="FeS_cluster_insertion_CS"/>
</dbReference>
<dbReference type="InterPro" id="IPR016092">
    <property type="entry name" value="ATAP"/>
</dbReference>
<dbReference type="KEGG" id="cyj:Cyan7822_2133"/>
<keyword evidence="3" id="KW-1185">Reference proteome</keyword>
<dbReference type="eggNOG" id="COG0316">
    <property type="taxonomic scope" value="Bacteria"/>
</dbReference>
<dbReference type="PANTHER" id="PTHR43011:SF1">
    <property type="entry name" value="IRON-SULFUR CLUSTER ASSEMBLY 2 HOMOLOG, MITOCHONDRIAL"/>
    <property type="match status" value="1"/>
</dbReference>
<evidence type="ECO:0000313" key="2">
    <source>
        <dbReference type="EMBL" id="ADN14113.1"/>
    </source>
</evidence>
<dbReference type="NCBIfam" id="TIGR00049">
    <property type="entry name" value="iron-sulfur cluster assembly accessory protein"/>
    <property type="match status" value="1"/>
</dbReference>
<dbReference type="Gene3D" id="2.60.300.12">
    <property type="entry name" value="HesB-like domain"/>
    <property type="match status" value="1"/>
</dbReference>
<dbReference type="GO" id="GO:0051539">
    <property type="term" value="F:4 iron, 4 sulfur cluster binding"/>
    <property type="evidence" value="ECO:0007669"/>
    <property type="project" value="TreeGrafter"/>
</dbReference>
<feature type="domain" description="Core" evidence="1">
    <location>
        <begin position="2"/>
        <end position="102"/>
    </location>
</feature>